<evidence type="ECO:0000256" key="2">
    <source>
        <dbReference type="SAM" id="SignalP"/>
    </source>
</evidence>
<dbReference type="InterPro" id="IPR001434">
    <property type="entry name" value="OmcB-like_DUF11"/>
</dbReference>
<dbReference type="SUPFAM" id="SSF49899">
    <property type="entry name" value="Concanavalin A-like lectins/glucanases"/>
    <property type="match status" value="1"/>
</dbReference>
<feature type="region of interest" description="Disordered" evidence="1">
    <location>
        <begin position="915"/>
        <end position="935"/>
    </location>
</feature>
<reference evidence="4 5" key="1">
    <citation type="submission" date="2015-01" db="EMBL/GenBank/DDBJ databases">
        <title>Deinococcus puniceus/DY1/ whole genome sequencing.</title>
        <authorList>
            <person name="Kim M.K."/>
            <person name="Srinivasan S."/>
            <person name="Lee J.-J."/>
        </authorList>
    </citation>
    <scope>NUCLEOTIDE SEQUENCE [LARGE SCALE GENOMIC DNA]</scope>
    <source>
        <strain evidence="4 5">DY1</strain>
    </source>
</reference>
<feature type="domain" description="DUF11" evidence="3">
    <location>
        <begin position="429"/>
        <end position="563"/>
    </location>
</feature>
<dbReference type="KEGG" id="dpu:SU48_02150"/>
<organism evidence="4 5">
    <name type="scientific">Deinococcus puniceus</name>
    <dbReference type="NCBI Taxonomy" id="1182568"/>
    <lineage>
        <taxon>Bacteria</taxon>
        <taxon>Thermotogati</taxon>
        <taxon>Deinococcota</taxon>
        <taxon>Deinococci</taxon>
        <taxon>Deinococcales</taxon>
        <taxon>Deinococcaceae</taxon>
        <taxon>Deinococcus</taxon>
    </lineage>
</organism>
<accession>A0A172T726</accession>
<dbReference type="InterPro" id="IPR051172">
    <property type="entry name" value="Chlamydia_OmcB"/>
</dbReference>
<dbReference type="Pfam" id="PF01345">
    <property type="entry name" value="DUF11"/>
    <property type="match status" value="4"/>
</dbReference>
<dbReference type="Gene3D" id="2.60.40.10">
    <property type="entry name" value="Immunoglobulins"/>
    <property type="match status" value="1"/>
</dbReference>
<evidence type="ECO:0000313" key="4">
    <source>
        <dbReference type="EMBL" id="ANE42757.1"/>
    </source>
</evidence>
<evidence type="ECO:0000313" key="5">
    <source>
        <dbReference type="Proteomes" id="UP000077363"/>
    </source>
</evidence>
<evidence type="ECO:0000259" key="3">
    <source>
        <dbReference type="Pfam" id="PF01345"/>
    </source>
</evidence>
<dbReference type="PANTHER" id="PTHR34819:SF3">
    <property type="entry name" value="CELL SURFACE PROTEIN"/>
    <property type="match status" value="1"/>
</dbReference>
<dbReference type="Pfam" id="PF18483">
    <property type="entry name" value="Lectin_L-type_dom"/>
    <property type="match status" value="1"/>
</dbReference>
<dbReference type="NCBIfam" id="TIGR01451">
    <property type="entry name" value="B_ant_repeat"/>
    <property type="match status" value="4"/>
</dbReference>
<dbReference type="STRING" id="1182568.SU48_02150"/>
<proteinExistence type="predicted"/>
<dbReference type="InterPro" id="IPR013783">
    <property type="entry name" value="Ig-like_fold"/>
</dbReference>
<dbReference type="Proteomes" id="UP000077363">
    <property type="component" value="Chromosome"/>
</dbReference>
<protein>
    <recommendedName>
        <fullName evidence="3">DUF11 domain-containing protein</fullName>
    </recommendedName>
</protein>
<dbReference type="OrthoDB" id="52232at2"/>
<dbReference type="InterPro" id="IPR047589">
    <property type="entry name" value="DUF11_rpt"/>
</dbReference>
<dbReference type="InterPro" id="IPR056573">
    <property type="entry name" value="Lectin_L-type_dom"/>
</dbReference>
<dbReference type="PATRIC" id="fig|1182568.3.peg.451"/>
<feature type="signal peptide" evidence="2">
    <location>
        <begin position="1"/>
        <end position="38"/>
    </location>
</feature>
<sequence length="1594" mass="161898">MNLYKTMIQLLLRLQRHSAFLFKMLLLVLASSASTVLAATLGVSLTATPSVDAGNFVELTTTVTNGTGTGASTTGASGLTLTFTLPAGLNAPRTNVLAASEPRERMAIIQETYNGTPTTQNQTNPTRFRCEANTPVGSTQTLTCTINGGAGIAAGNSATFKIYVQSRATPLGAQIINVATNGTGGDAVNRTASATTTLTTPLPSCAAAGCTLIGSNLIAASTGGTFGTASSTVPGTSAGADTNVAGYTYTAYNSAIYAPQDGQYTVVNSTAPSYGIAFNTADSNTFLWHQISDHTKGDPSGNMLIINSINTPNVFYRTTVSGLAQNTMYDFSAWAIALVSTATNNAPNGSKAQFEVSYDNGTNWTLLASTPDFANTNTPVWKNFSATLNTLSNTSVQIRVRNATTAAGPQGNDLALDDLGLFEVNYSGDLSVTKTDNQTSRTPGQTTSYTVVVSNAGPGTATGALFKDPAAANLTVTGVTCGNATGGAFCPPASPSALTTSIANMQGAGVPIPSLPAGGSVTFTVNATVATSAIVTSVANTAAVTAPLNFTDTNPGNNSATDTTTVVQPTCIASGFSTVGNATVQPSGVIELTPDAKQQKGAAWSNTRADLDQAFDYTAKVYLGVNDTGADGITFTLQNQGPTAIGIAGRSLAAGFDTNGNGAITPSLTIELDTYQNTDGSSPRIWADPSGDHMAAYLNGDSTHRSNTDRLVTATVVPNLEDGQYHDFRVTWNPTTNTLQYYLDSTLYGTINRDIRNDVGKTPFWGYTASTGDATNQQVFCNQSLLPAAVADLSITKTDGQSSYLPNQVLNYTIVIANAGPATATNAVFRDPSVTNLTVTSVTCGSVTGSGVCPPAGTAAGQMSIANMQSAGGILIPTLPKNSSVTFTVTATVSAGATGNIANIATITLPTGFTDPTANNSATDTDTPSTADLSINNTGPSSVVLGSPAAYTIKVWNQGPSVISGATIADSVPANLTTVTWTCAASGTATCGTASGSGNAISFASGLLPVNASPTPPTSGDYLTITVTGTASTIGSPTNTATVTAPTGSTDPVSGNNTSSQQTFITPLPTCDTLYGISALTNSILVVNPATGAATAIGSTSAQSTALAIQPGTNKLYYFTISSLIETRVWDSATNTSTLLPNSFLTTAPGDQVLRAAFSPTGRLFVTTDNPGTGTITQLIEVDPATGALISRNPISALPASTGDLVFDGNGTLFITAENRVYTINLTTYVATLVSTTPSGTNFVGLAFTADGTLYGATGGPSFRLFTINPSTGATTLRGLTNQNLGDLGSCAFPVSALASSKTVTKVAGSVGSTVLPGDTLEYTITTTNSGTVPAVNTTLQDSIPAGTTYVAGSTKLNTVAVTDGAGGVFPYATAAEIRGVGMNSGVIGTDTANETATVVFRVTVTALSGNVSNQGTVTATGVPPVLTDDPTKPGTTDPTVTPVGVVAVVQPAITLEKFVRNVTDGTSFVKTNVTAKPKDIIEYCIAYINAGGLAANFSLTDNVPAGMQLLPDALVTLPYVVGSGIHWSTTSTTVTGNTTPTGTNLTNASDLDQGTLTGVGTGTHNAGLLTLNLGLTGLANGGRGTVCFQTQVP</sequence>
<feature type="domain" description="DUF11" evidence="3">
    <location>
        <begin position="792"/>
        <end position="923"/>
    </location>
</feature>
<dbReference type="PANTHER" id="PTHR34819">
    <property type="entry name" value="LARGE CYSTEINE-RICH PERIPLASMIC PROTEIN OMCB"/>
    <property type="match status" value="1"/>
</dbReference>
<feature type="chain" id="PRO_5008000434" description="DUF11 domain-containing protein" evidence="2">
    <location>
        <begin position="39"/>
        <end position="1594"/>
    </location>
</feature>
<feature type="domain" description="DUF11" evidence="3">
    <location>
        <begin position="1313"/>
        <end position="1430"/>
    </location>
</feature>
<dbReference type="InterPro" id="IPR013320">
    <property type="entry name" value="ConA-like_dom_sf"/>
</dbReference>
<evidence type="ECO:0000256" key="1">
    <source>
        <dbReference type="SAM" id="MobiDB-lite"/>
    </source>
</evidence>
<dbReference type="EMBL" id="CP011387">
    <property type="protein sequence ID" value="ANE42757.1"/>
    <property type="molecule type" value="Genomic_DNA"/>
</dbReference>
<name>A0A172T726_9DEIO</name>
<dbReference type="SUPFAM" id="SSF82171">
    <property type="entry name" value="DPP6 N-terminal domain-like"/>
    <property type="match status" value="1"/>
</dbReference>
<keyword evidence="5" id="KW-1185">Reference proteome</keyword>
<dbReference type="RefSeq" id="WP_064013810.1">
    <property type="nucleotide sequence ID" value="NZ_CP011387.1"/>
</dbReference>
<dbReference type="CDD" id="cd01951">
    <property type="entry name" value="lectin_L-type"/>
    <property type="match status" value="1"/>
</dbReference>
<feature type="compositionally biased region" description="Low complexity" evidence="1">
    <location>
        <begin position="921"/>
        <end position="932"/>
    </location>
</feature>
<feature type="domain" description="DUF11" evidence="3">
    <location>
        <begin position="932"/>
        <end position="1061"/>
    </location>
</feature>
<keyword evidence="2" id="KW-0732">Signal</keyword>
<gene>
    <name evidence="4" type="ORF">SU48_02150</name>
</gene>
<dbReference type="Gene3D" id="2.60.120.200">
    <property type="match status" value="1"/>
</dbReference>